<dbReference type="AlphaFoldDB" id="A0A167WPY9"/>
<evidence type="ECO:0000313" key="1">
    <source>
        <dbReference type="EMBL" id="KZP06349.1"/>
    </source>
</evidence>
<reference evidence="1 2" key="1">
    <citation type="journal article" date="2016" name="Mol. Biol. Evol.">
        <title>Comparative Genomics of Early-Diverging Mushroom-Forming Fungi Provides Insights into the Origins of Lignocellulose Decay Capabilities.</title>
        <authorList>
            <person name="Nagy L.G."/>
            <person name="Riley R."/>
            <person name="Tritt A."/>
            <person name="Adam C."/>
            <person name="Daum C."/>
            <person name="Floudas D."/>
            <person name="Sun H."/>
            <person name="Yadav J.S."/>
            <person name="Pangilinan J."/>
            <person name="Larsson K.H."/>
            <person name="Matsuura K."/>
            <person name="Barry K."/>
            <person name="Labutti K."/>
            <person name="Kuo R."/>
            <person name="Ohm R.A."/>
            <person name="Bhattacharya S.S."/>
            <person name="Shirouzu T."/>
            <person name="Yoshinaga Y."/>
            <person name="Martin F.M."/>
            <person name="Grigoriev I.V."/>
            <person name="Hibbett D.S."/>
        </authorList>
    </citation>
    <scope>NUCLEOTIDE SEQUENCE [LARGE SCALE GENOMIC DNA]</scope>
    <source>
        <strain evidence="1 2">CBS 109695</strain>
    </source>
</reference>
<dbReference type="Proteomes" id="UP000076532">
    <property type="component" value="Unassembled WGS sequence"/>
</dbReference>
<keyword evidence="2" id="KW-1185">Reference proteome</keyword>
<name>A0A167WPY9_9AGAM</name>
<sequence length="65" mass="6945">MASDSTAPDFKMRMPDKATMAGNDISAATRAKFSEYADPPPSYIADERGADYRRLAQSSVAAVTA</sequence>
<accession>A0A167WPY9</accession>
<protein>
    <submittedName>
        <fullName evidence="1">Uncharacterized protein</fullName>
    </submittedName>
</protein>
<organism evidence="1 2">
    <name type="scientific">Athelia psychrophila</name>
    <dbReference type="NCBI Taxonomy" id="1759441"/>
    <lineage>
        <taxon>Eukaryota</taxon>
        <taxon>Fungi</taxon>
        <taxon>Dikarya</taxon>
        <taxon>Basidiomycota</taxon>
        <taxon>Agaricomycotina</taxon>
        <taxon>Agaricomycetes</taxon>
        <taxon>Agaricomycetidae</taxon>
        <taxon>Atheliales</taxon>
        <taxon>Atheliaceae</taxon>
        <taxon>Athelia</taxon>
    </lineage>
</organism>
<dbReference type="EMBL" id="KV417792">
    <property type="protein sequence ID" value="KZP06349.1"/>
    <property type="molecule type" value="Genomic_DNA"/>
</dbReference>
<gene>
    <name evidence="1" type="ORF">FIBSPDRAFT_876647</name>
</gene>
<proteinExistence type="predicted"/>
<evidence type="ECO:0000313" key="2">
    <source>
        <dbReference type="Proteomes" id="UP000076532"/>
    </source>
</evidence>